<dbReference type="Proteomes" id="UP000737018">
    <property type="component" value="Unassembled WGS sequence"/>
</dbReference>
<name>A0A8J4QE61_9ROSI</name>
<organism evidence="1 2">
    <name type="scientific">Castanea mollissima</name>
    <name type="common">Chinese chestnut</name>
    <dbReference type="NCBI Taxonomy" id="60419"/>
    <lineage>
        <taxon>Eukaryota</taxon>
        <taxon>Viridiplantae</taxon>
        <taxon>Streptophyta</taxon>
        <taxon>Embryophyta</taxon>
        <taxon>Tracheophyta</taxon>
        <taxon>Spermatophyta</taxon>
        <taxon>Magnoliopsida</taxon>
        <taxon>eudicotyledons</taxon>
        <taxon>Gunneridae</taxon>
        <taxon>Pentapetalae</taxon>
        <taxon>rosids</taxon>
        <taxon>fabids</taxon>
        <taxon>Fagales</taxon>
        <taxon>Fagaceae</taxon>
        <taxon>Castanea</taxon>
    </lineage>
</organism>
<accession>A0A8J4QE61</accession>
<protein>
    <submittedName>
        <fullName evidence="1">Uncharacterized protein</fullName>
    </submittedName>
</protein>
<keyword evidence="2" id="KW-1185">Reference proteome</keyword>
<comment type="caution">
    <text evidence="1">The sequence shown here is derived from an EMBL/GenBank/DDBJ whole genome shotgun (WGS) entry which is preliminary data.</text>
</comment>
<sequence length="185" mass="19743">MVNSLMVNLNSLVNPAMVNVSFPLPNHNPSLLFHKVRDQCVKSMVLLIMLHQTWLNSFYINNLQATGGETVIIGNGQELPVIHIGNGFTYRESPIQRADVESVSSSTSSSLSAFDPWLATLLPLSVSSFSGSLTGILPSPIFVVTNVSTPTLPQSATTLGIVDTLPSPYPVVSPSDVPNIAPCPS</sequence>
<dbReference type="AlphaFoldDB" id="A0A8J4QE61"/>
<evidence type="ECO:0000313" key="1">
    <source>
        <dbReference type="EMBL" id="KAF3948380.1"/>
    </source>
</evidence>
<evidence type="ECO:0000313" key="2">
    <source>
        <dbReference type="Proteomes" id="UP000737018"/>
    </source>
</evidence>
<dbReference type="EMBL" id="JRKL02006891">
    <property type="protein sequence ID" value="KAF3948380.1"/>
    <property type="molecule type" value="Genomic_DNA"/>
</dbReference>
<gene>
    <name evidence="1" type="ORF">CMV_025614</name>
</gene>
<proteinExistence type="predicted"/>
<reference evidence="1" key="1">
    <citation type="submission" date="2020-03" db="EMBL/GenBank/DDBJ databases">
        <title>Castanea mollissima Vanexum genome sequencing.</title>
        <authorList>
            <person name="Staton M."/>
        </authorList>
    </citation>
    <scope>NUCLEOTIDE SEQUENCE</scope>
    <source>
        <tissue evidence="1">Leaf</tissue>
    </source>
</reference>